<feature type="transmembrane region" description="Helical" evidence="1">
    <location>
        <begin position="105"/>
        <end position="131"/>
    </location>
</feature>
<feature type="transmembrane region" description="Helical" evidence="1">
    <location>
        <begin position="79"/>
        <end position="99"/>
    </location>
</feature>
<keyword evidence="3" id="KW-1185">Reference proteome</keyword>
<keyword evidence="1" id="KW-0472">Membrane</keyword>
<evidence type="ECO:0000313" key="2">
    <source>
        <dbReference type="EMBL" id="CAE1240882.1"/>
    </source>
</evidence>
<accession>A0A812BT98</accession>
<keyword evidence="1" id="KW-0812">Transmembrane</keyword>
<sequence length="214" mass="24667">MFSCTTSLVSFSLTPFFLCSGTQSFIFFFLLYILDLLSILSSLYPPLTLLSLFHFYITFPLSFIHTLLFFLIFSLSCPLFISILCFLYPPFSLSLLLFLSNFHLFYSFSLPFIIFLFSFFSSPPCFSLLLLIDLSISHAPFPTFHVSIFISCHLSLHFQISSHYSLDLSSRFFFNLLSFVMCQSLLSMSLLPSLFHPLPQSSPYCLFFPLSLIF</sequence>
<proteinExistence type="predicted"/>
<gene>
    <name evidence="2" type="ORF">SPHA_22576</name>
</gene>
<feature type="transmembrane region" description="Helical" evidence="1">
    <location>
        <begin position="172"/>
        <end position="191"/>
    </location>
</feature>
<dbReference type="AlphaFoldDB" id="A0A812BT98"/>
<feature type="transmembrane region" description="Helical" evidence="1">
    <location>
        <begin position="12"/>
        <end position="33"/>
    </location>
</feature>
<protein>
    <submittedName>
        <fullName evidence="2">Uncharacterized protein</fullName>
    </submittedName>
</protein>
<dbReference type="EMBL" id="CAHIKZ030000835">
    <property type="protein sequence ID" value="CAE1240882.1"/>
    <property type="molecule type" value="Genomic_DNA"/>
</dbReference>
<dbReference type="Proteomes" id="UP000597762">
    <property type="component" value="Unassembled WGS sequence"/>
</dbReference>
<keyword evidence="1" id="KW-1133">Transmembrane helix</keyword>
<evidence type="ECO:0000256" key="1">
    <source>
        <dbReference type="SAM" id="Phobius"/>
    </source>
</evidence>
<feature type="transmembrane region" description="Helical" evidence="1">
    <location>
        <begin position="53"/>
        <end position="72"/>
    </location>
</feature>
<comment type="caution">
    <text evidence="2">The sequence shown here is derived from an EMBL/GenBank/DDBJ whole genome shotgun (WGS) entry which is preliminary data.</text>
</comment>
<name>A0A812BT98_ACAPH</name>
<organism evidence="2 3">
    <name type="scientific">Acanthosepion pharaonis</name>
    <name type="common">Pharaoh cuttlefish</name>
    <name type="synonym">Sepia pharaonis</name>
    <dbReference type="NCBI Taxonomy" id="158019"/>
    <lineage>
        <taxon>Eukaryota</taxon>
        <taxon>Metazoa</taxon>
        <taxon>Spiralia</taxon>
        <taxon>Lophotrochozoa</taxon>
        <taxon>Mollusca</taxon>
        <taxon>Cephalopoda</taxon>
        <taxon>Coleoidea</taxon>
        <taxon>Decapodiformes</taxon>
        <taxon>Sepiida</taxon>
        <taxon>Sepiina</taxon>
        <taxon>Sepiidae</taxon>
        <taxon>Acanthosepion</taxon>
    </lineage>
</organism>
<reference evidence="2" key="1">
    <citation type="submission" date="2021-01" db="EMBL/GenBank/DDBJ databases">
        <authorList>
            <person name="Li R."/>
            <person name="Bekaert M."/>
        </authorList>
    </citation>
    <scope>NUCLEOTIDE SEQUENCE</scope>
    <source>
        <strain evidence="2">Farmed</strain>
    </source>
</reference>
<evidence type="ECO:0000313" key="3">
    <source>
        <dbReference type="Proteomes" id="UP000597762"/>
    </source>
</evidence>